<dbReference type="InterPro" id="IPR011990">
    <property type="entry name" value="TPR-like_helical_dom_sf"/>
</dbReference>
<evidence type="ECO:0000313" key="1">
    <source>
        <dbReference type="EMBL" id="KAK3853108.1"/>
    </source>
</evidence>
<evidence type="ECO:0000313" key="2">
    <source>
        <dbReference type="Proteomes" id="UP001286313"/>
    </source>
</evidence>
<accession>A0AAE1EIQ4</accession>
<dbReference type="EMBL" id="JAWQEG010007096">
    <property type="protein sequence ID" value="KAK3853108.1"/>
    <property type="molecule type" value="Genomic_DNA"/>
</dbReference>
<proteinExistence type="predicted"/>
<protein>
    <submittedName>
        <fullName evidence="1">Uncharacterized protein</fullName>
    </submittedName>
</protein>
<name>A0AAE1EIQ4_PETCI</name>
<comment type="caution">
    <text evidence="1">The sequence shown here is derived from an EMBL/GenBank/DDBJ whole genome shotgun (WGS) entry which is preliminary data.</text>
</comment>
<keyword evidence="2" id="KW-1185">Reference proteome</keyword>
<sequence>MNSEAGRRQLEAFVECQRRGDVGHSFSHLSLALCLIPHLKHQYYNTFLRVFEEWSDTVEETKGIQQALTICEAALSIYPNSPDIQYLLAKILYR</sequence>
<dbReference type="Proteomes" id="UP001286313">
    <property type="component" value="Unassembled WGS sequence"/>
</dbReference>
<organism evidence="1 2">
    <name type="scientific">Petrolisthes cinctipes</name>
    <name type="common">Flat porcelain crab</name>
    <dbReference type="NCBI Taxonomy" id="88211"/>
    <lineage>
        <taxon>Eukaryota</taxon>
        <taxon>Metazoa</taxon>
        <taxon>Ecdysozoa</taxon>
        <taxon>Arthropoda</taxon>
        <taxon>Crustacea</taxon>
        <taxon>Multicrustacea</taxon>
        <taxon>Malacostraca</taxon>
        <taxon>Eumalacostraca</taxon>
        <taxon>Eucarida</taxon>
        <taxon>Decapoda</taxon>
        <taxon>Pleocyemata</taxon>
        <taxon>Anomura</taxon>
        <taxon>Galatheoidea</taxon>
        <taxon>Porcellanidae</taxon>
        <taxon>Petrolisthes</taxon>
    </lineage>
</organism>
<reference evidence="1" key="1">
    <citation type="submission" date="2023-10" db="EMBL/GenBank/DDBJ databases">
        <title>Genome assemblies of two species of porcelain crab, Petrolisthes cinctipes and Petrolisthes manimaculis (Anomura: Porcellanidae).</title>
        <authorList>
            <person name="Angst P."/>
        </authorList>
    </citation>
    <scope>NUCLEOTIDE SEQUENCE</scope>
    <source>
        <strain evidence="1">PB745_01</strain>
        <tissue evidence="1">Gill</tissue>
    </source>
</reference>
<gene>
    <name evidence="1" type="ORF">Pcinc_040331</name>
</gene>
<dbReference type="SUPFAM" id="SSF48452">
    <property type="entry name" value="TPR-like"/>
    <property type="match status" value="1"/>
</dbReference>
<dbReference type="AlphaFoldDB" id="A0AAE1EIQ4"/>